<evidence type="ECO:0000313" key="2">
    <source>
        <dbReference type="EMBL" id="POB42009.1"/>
    </source>
</evidence>
<evidence type="ECO:0000313" key="3">
    <source>
        <dbReference type="Proteomes" id="UP000237466"/>
    </source>
</evidence>
<dbReference type="CDD" id="cd00093">
    <property type="entry name" value="HTH_XRE"/>
    <property type="match status" value="1"/>
</dbReference>
<dbReference type="SUPFAM" id="SSF47413">
    <property type="entry name" value="lambda repressor-like DNA-binding domains"/>
    <property type="match status" value="1"/>
</dbReference>
<organism evidence="2 3">
    <name type="scientific">Vibrio vulnificus</name>
    <dbReference type="NCBI Taxonomy" id="672"/>
    <lineage>
        <taxon>Bacteria</taxon>
        <taxon>Pseudomonadati</taxon>
        <taxon>Pseudomonadota</taxon>
        <taxon>Gammaproteobacteria</taxon>
        <taxon>Vibrionales</taxon>
        <taxon>Vibrionaceae</taxon>
        <taxon>Vibrio</taxon>
    </lineage>
</organism>
<evidence type="ECO:0000259" key="1">
    <source>
        <dbReference type="PROSITE" id="PS50943"/>
    </source>
</evidence>
<comment type="caution">
    <text evidence="2">The sequence shown here is derived from an EMBL/GenBank/DDBJ whole genome shotgun (WGS) entry which is preliminary data.</text>
</comment>
<dbReference type="Proteomes" id="UP000237466">
    <property type="component" value="Unassembled WGS sequence"/>
</dbReference>
<dbReference type="InterPro" id="IPR010982">
    <property type="entry name" value="Lambda_DNA-bd_dom_sf"/>
</dbReference>
<sequence>MNNLAKEIAQNIIDKRTKIGLSSSDASIKAGFSRGYLGKVERDGVRITVEKLYQLARVLDCEVTDLLPKDRSDLLD</sequence>
<dbReference type="RefSeq" id="WP_069504150.1">
    <property type="nucleotide sequence ID" value="NZ_JALGBD010000050.1"/>
</dbReference>
<proteinExistence type="predicted"/>
<dbReference type="Gene3D" id="1.10.260.40">
    <property type="entry name" value="lambda repressor-like DNA-binding domains"/>
    <property type="match status" value="1"/>
</dbReference>
<name>A0A2S3QVX4_VIBVL</name>
<accession>A0A2S3QVX4</accession>
<dbReference type="PROSITE" id="PS50943">
    <property type="entry name" value="HTH_CROC1"/>
    <property type="match status" value="1"/>
</dbReference>
<protein>
    <submittedName>
        <fullName evidence="2">XRE family transcriptional regulator</fullName>
    </submittedName>
</protein>
<dbReference type="InterPro" id="IPR001387">
    <property type="entry name" value="Cro/C1-type_HTH"/>
</dbReference>
<feature type="domain" description="HTH cro/C1-type" evidence="1">
    <location>
        <begin position="12"/>
        <end position="66"/>
    </location>
</feature>
<dbReference type="AlphaFoldDB" id="A0A2S3QVX4"/>
<dbReference type="EMBL" id="PDGH01000146">
    <property type="protein sequence ID" value="POB42009.1"/>
    <property type="molecule type" value="Genomic_DNA"/>
</dbReference>
<dbReference type="SMART" id="SM00530">
    <property type="entry name" value="HTH_XRE"/>
    <property type="match status" value="1"/>
</dbReference>
<dbReference type="Pfam" id="PF01381">
    <property type="entry name" value="HTH_3"/>
    <property type="match status" value="1"/>
</dbReference>
<reference evidence="2 3" key="1">
    <citation type="journal article" date="2018" name="Front. Microbiol.">
        <title>Phylogeny of Vibrio vulnificus from the Analysis of the Core-Genome: Implications for Intra-Species Taxonomy.</title>
        <authorList>
            <person name="Roig F.J."/>
            <person name="Gonzalez-Candelas F."/>
            <person name="Sanjuan E."/>
            <person name="Fouz B."/>
            <person name="Feil E.J."/>
            <person name="Llorens C."/>
            <person name="Baker-Austin C."/>
            <person name="Oliver J.D."/>
            <person name="Danin-Poleg Y."/>
            <person name="Gibas C.J."/>
            <person name="Kashi Y."/>
            <person name="Gulig P.A."/>
            <person name="Morrison S.S."/>
            <person name="Amaro C."/>
        </authorList>
    </citation>
    <scope>NUCLEOTIDE SEQUENCE [LARGE SCALE GENOMIC DNA]</scope>
    <source>
        <strain evidence="2 3">CECT4608</strain>
    </source>
</reference>
<gene>
    <name evidence="2" type="ORF">CRN52_23800</name>
</gene>
<dbReference type="GO" id="GO:0003677">
    <property type="term" value="F:DNA binding"/>
    <property type="evidence" value="ECO:0007669"/>
    <property type="project" value="InterPro"/>
</dbReference>